<dbReference type="PRINTS" id="PR01438">
    <property type="entry name" value="UNVRSLSTRESS"/>
</dbReference>
<feature type="domain" description="UspA" evidence="2">
    <location>
        <begin position="8"/>
        <end position="152"/>
    </location>
</feature>
<dbReference type="EMBL" id="CAIIXF020000002">
    <property type="protein sequence ID" value="CAH1778314.1"/>
    <property type="molecule type" value="Genomic_DNA"/>
</dbReference>
<dbReference type="InterPro" id="IPR006016">
    <property type="entry name" value="UspA"/>
</dbReference>
<evidence type="ECO:0000313" key="4">
    <source>
        <dbReference type="Proteomes" id="UP000749559"/>
    </source>
</evidence>
<name>A0A8S4NDS2_OWEFU</name>
<gene>
    <name evidence="3" type="ORF">OFUS_LOCUS5247</name>
</gene>
<reference evidence="3" key="1">
    <citation type="submission" date="2022-03" db="EMBL/GenBank/DDBJ databases">
        <authorList>
            <person name="Martin C."/>
        </authorList>
    </citation>
    <scope>NUCLEOTIDE SEQUENCE</scope>
</reference>
<dbReference type="AlphaFoldDB" id="A0A8S4NDS2"/>
<dbReference type="Proteomes" id="UP000749559">
    <property type="component" value="Unassembled WGS sequence"/>
</dbReference>
<keyword evidence="4" id="KW-1185">Reference proteome</keyword>
<dbReference type="OrthoDB" id="843225at2759"/>
<keyword evidence="1" id="KW-0175">Coiled coil</keyword>
<evidence type="ECO:0000313" key="3">
    <source>
        <dbReference type="EMBL" id="CAH1778314.1"/>
    </source>
</evidence>
<dbReference type="Pfam" id="PF00582">
    <property type="entry name" value="Usp"/>
    <property type="match status" value="1"/>
</dbReference>
<proteinExistence type="predicted"/>
<accession>A0A8S4NDS2</accession>
<dbReference type="Gene3D" id="3.40.50.620">
    <property type="entry name" value="HUPs"/>
    <property type="match status" value="1"/>
</dbReference>
<feature type="coiled-coil region" evidence="1">
    <location>
        <begin position="64"/>
        <end position="91"/>
    </location>
</feature>
<dbReference type="InterPro" id="IPR014729">
    <property type="entry name" value="Rossmann-like_a/b/a_fold"/>
</dbReference>
<evidence type="ECO:0000256" key="1">
    <source>
        <dbReference type="SAM" id="Coils"/>
    </source>
</evidence>
<organism evidence="3 4">
    <name type="scientific">Owenia fusiformis</name>
    <name type="common">Polychaete worm</name>
    <dbReference type="NCBI Taxonomy" id="6347"/>
    <lineage>
        <taxon>Eukaryota</taxon>
        <taxon>Metazoa</taxon>
        <taxon>Spiralia</taxon>
        <taxon>Lophotrochozoa</taxon>
        <taxon>Annelida</taxon>
        <taxon>Polychaeta</taxon>
        <taxon>Sedentaria</taxon>
        <taxon>Canalipalpata</taxon>
        <taxon>Sabellida</taxon>
        <taxon>Oweniida</taxon>
        <taxon>Oweniidae</taxon>
        <taxon>Owenia</taxon>
    </lineage>
</organism>
<protein>
    <recommendedName>
        <fullName evidence="2">UspA domain-containing protein</fullName>
    </recommendedName>
</protein>
<comment type="caution">
    <text evidence="3">The sequence shown here is derived from an EMBL/GenBank/DDBJ whole genome shotgun (WGS) entry which is preliminary data.</text>
</comment>
<evidence type="ECO:0000259" key="2">
    <source>
        <dbReference type="Pfam" id="PF00582"/>
    </source>
</evidence>
<dbReference type="SUPFAM" id="SSF52402">
    <property type="entry name" value="Adenine nucleotide alpha hydrolases-like"/>
    <property type="match status" value="1"/>
</dbReference>
<sequence>MATQSNGRIVVIPVDSSDHAARAFNWYIDNIHSSQHRIHIIHVGEPIMPSTGSSLKSFNTEIWEAMLQEESRKAEELISRYTEKIKVLNIEAETYHEFSNNAGHAIVKYSEKHDASMIVMGSRGLGAIRRTFLGSVSDYVLHHANLPVLVIPKKNNAKAT</sequence>
<dbReference type="PANTHER" id="PTHR46989:SF3">
    <property type="entry name" value="USPA DOMAIN-CONTAINING PROTEIN"/>
    <property type="match status" value="1"/>
</dbReference>
<dbReference type="InterPro" id="IPR006015">
    <property type="entry name" value="Universal_stress_UspA"/>
</dbReference>
<dbReference type="PANTHER" id="PTHR46989">
    <property type="entry name" value="USP DOMAIN-CONTAINING PROTEIN"/>
    <property type="match status" value="1"/>
</dbReference>
<dbReference type="CDD" id="cd23659">
    <property type="entry name" value="USP_At3g01520-like"/>
    <property type="match status" value="1"/>
</dbReference>